<evidence type="ECO:0000256" key="6">
    <source>
        <dbReference type="ARBA" id="ARBA00023157"/>
    </source>
</evidence>
<dbReference type="AlphaFoldDB" id="A0A915D672"/>
<dbReference type="SMART" id="SM00204">
    <property type="entry name" value="TGFB"/>
    <property type="match status" value="1"/>
</dbReference>
<dbReference type="PANTHER" id="PTHR11848:SF310">
    <property type="entry name" value="PROTEIN 60A-RELATED"/>
    <property type="match status" value="1"/>
</dbReference>
<dbReference type="InterPro" id="IPR017948">
    <property type="entry name" value="TGFb_CS"/>
</dbReference>
<keyword evidence="4" id="KW-0732">Signal</keyword>
<keyword evidence="6" id="KW-1015">Disulfide bond</keyword>
<dbReference type="SUPFAM" id="SSF57501">
    <property type="entry name" value="Cystine-knot cytokines"/>
    <property type="match status" value="1"/>
</dbReference>
<dbReference type="InterPro" id="IPR001839">
    <property type="entry name" value="TGF-b_C"/>
</dbReference>
<evidence type="ECO:0000256" key="2">
    <source>
        <dbReference type="ARBA" id="ARBA00006656"/>
    </source>
</evidence>
<dbReference type="GO" id="GO:0005125">
    <property type="term" value="F:cytokine activity"/>
    <property type="evidence" value="ECO:0007669"/>
    <property type="project" value="TreeGrafter"/>
</dbReference>
<keyword evidence="5 8" id="KW-0339">Growth factor</keyword>
<evidence type="ECO:0000256" key="1">
    <source>
        <dbReference type="ARBA" id="ARBA00004613"/>
    </source>
</evidence>
<evidence type="ECO:0000313" key="10">
    <source>
        <dbReference type="Proteomes" id="UP000887574"/>
    </source>
</evidence>
<comment type="similarity">
    <text evidence="2 8">Belongs to the TGF-beta family.</text>
</comment>
<evidence type="ECO:0000256" key="3">
    <source>
        <dbReference type="ARBA" id="ARBA00022525"/>
    </source>
</evidence>
<dbReference type="PROSITE" id="PS51362">
    <property type="entry name" value="TGF_BETA_2"/>
    <property type="match status" value="1"/>
</dbReference>
<dbReference type="Gene3D" id="2.10.90.10">
    <property type="entry name" value="Cystine-knot cytokines"/>
    <property type="match status" value="1"/>
</dbReference>
<evidence type="ECO:0000259" key="9">
    <source>
        <dbReference type="PROSITE" id="PS51362"/>
    </source>
</evidence>
<evidence type="ECO:0000256" key="8">
    <source>
        <dbReference type="RuleBase" id="RU000354"/>
    </source>
</evidence>
<dbReference type="WBParaSite" id="jg16423">
    <property type="protein sequence ID" value="jg16423"/>
    <property type="gene ID" value="jg16423"/>
</dbReference>
<evidence type="ECO:0000256" key="5">
    <source>
        <dbReference type="ARBA" id="ARBA00023030"/>
    </source>
</evidence>
<evidence type="ECO:0000256" key="7">
    <source>
        <dbReference type="ARBA" id="ARBA00023180"/>
    </source>
</evidence>
<comment type="subcellular location">
    <subcellularLocation>
        <location evidence="1">Secreted</location>
    </subcellularLocation>
</comment>
<dbReference type="GO" id="GO:0005615">
    <property type="term" value="C:extracellular space"/>
    <property type="evidence" value="ECO:0007669"/>
    <property type="project" value="TreeGrafter"/>
</dbReference>
<evidence type="ECO:0000256" key="4">
    <source>
        <dbReference type="ARBA" id="ARBA00022729"/>
    </source>
</evidence>
<evidence type="ECO:0000313" key="11">
    <source>
        <dbReference type="WBParaSite" id="jg16423"/>
    </source>
</evidence>
<dbReference type="Proteomes" id="UP000887574">
    <property type="component" value="Unplaced"/>
</dbReference>
<name>A0A915D672_9BILA</name>
<accession>A0A915D672</accession>
<feature type="domain" description="TGF-beta family profile" evidence="9">
    <location>
        <begin position="273"/>
        <end position="358"/>
    </location>
</feature>
<dbReference type="Pfam" id="PF00019">
    <property type="entry name" value="TGF_beta"/>
    <property type="match status" value="1"/>
</dbReference>
<protein>
    <submittedName>
        <fullName evidence="11">TGF-beta family profile domain-containing protein</fullName>
    </submittedName>
</protein>
<keyword evidence="10" id="KW-1185">Reference proteome</keyword>
<dbReference type="PANTHER" id="PTHR11848">
    <property type="entry name" value="TGF-BETA FAMILY"/>
    <property type="match status" value="1"/>
</dbReference>
<dbReference type="GO" id="GO:0008083">
    <property type="term" value="F:growth factor activity"/>
    <property type="evidence" value="ECO:0007669"/>
    <property type="project" value="UniProtKB-KW"/>
</dbReference>
<reference evidence="11" key="1">
    <citation type="submission" date="2022-11" db="UniProtKB">
        <authorList>
            <consortium name="WormBaseParasite"/>
        </authorList>
    </citation>
    <scope>IDENTIFICATION</scope>
</reference>
<keyword evidence="7" id="KW-0325">Glycoprotein</keyword>
<organism evidence="10 11">
    <name type="scientific">Ditylenchus dipsaci</name>
    <dbReference type="NCBI Taxonomy" id="166011"/>
    <lineage>
        <taxon>Eukaryota</taxon>
        <taxon>Metazoa</taxon>
        <taxon>Ecdysozoa</taxon>
        <taxon>Nematoda</taxon>
        <taxon>Chromadorea</taxon>
        <taxon>Rhabditida</taxon>
        <taxon>Tylenchina</taxon>
        <taxon>Tylenchomorpha</taxon>
        <taxon>Sphaerularioidea</taxon>
        <taxon>Anguinidae</taxon>
        <taxon>Anguininae</taxon>
        <taxon>Ditylenchus</taxon>
    </lineage>
</organism>
<dbReference type="PROSITE" id="PS00250">
    <property type="entry name" value="TGF_BETA_1"/>
    <property type="match status" value="1"/>
</dbReference>
<sequence length="358" mass="41457">MRFKSQEIGQPTYSSNLRVSKANSKSQWNSRSPTRWSVWLVTSIWIPLAILPSITTANLQHYTREERYLVQSLFLKKFGLEALTEQIQGTDHQTINQPTQMPAYLWDLYNQVDQGEADSIRHYYPSRLDRTPHGWLLTYNLTAVGRQVDRERVLRADLRLPLRLQPCNGTARLKVIEVGDGRRVLDTRRIQSKMLSKTNHWTDFDVSEALTRRRNNMDVVSFIVEHSSGEPQAQPIPVDLQQSAALVVFVENLEEGSTPASRRTKRSIIKAQRKHRKHRKHHSSKENTQCRRTELYVDFAELNWQDWIMAPVGYEAYQCRGRCPHPLPSQLNTTNHAIIQSLINSIDPSAVPPRLVYQ</sequence>
<dbReference type="InterPro" id="IPR015615">
    <property type="entry name" value="TGF-beta-rel"/>
</dbReference>
<dbReference type="InterPro" id="IPR029034">
    <property type="entry name" value="Cystine-knot_cytokine"/>
</dbReference>
<keyword evidence="3" id="KW-0964">Secreted</keyword>
<proteinExistence type="inferred from homology"/>